<evidence type="ECO:0000313" key="3">
    <source>
        <dbReference type="EMBL" id="KKU20462.1"/>
    </source>
</evidence>
<dbReference type="Pfam" id="PF01368">
    <property type="entry name" value="DHH"/>
    <property type="match status" value="1"/>
</dbReference>
<reference evidence="3 4" key="1">
    <citation type="journal article" date="2015" name="Nature">
        <title>rRNA introns, odd ribosomes, and small enigmatic genomes across a large radiation of phyla.</title>
        <authorList>
            <person name="Brown C.T."/>
            <person name="Hug L.A."/>
            <person name="Thomas B.C."/>
            <person name="Sharon I."/>
            <person name="Castelle C.J."/>
            <person name="Singh A."/>
            <person name="Wilkins M.J."/>
            <person name="Williams K.H."/>
            <person name="Banfield J.F."/>
        </authorList>
    </citation>
    <scope>NUCLEOTIDE SEQUENCE [LARGE SCALE GENOMIC DNA]</scope>
</reference>
<dbReference type="PANTHER" id="PTHR47618:SF1">
    <property type="entry name" value="BIFUNCTIONAL OLIGORIBONUCLEASE AND PAP PHOSPHATASE NRNA"/>
    <property type="match status" value="1"/>
</dbReference>
<dbReference type="InterPro" id="IPR001667">
    <property type="entry name" value="DDH_dom"/>
</dbReference>
<evidence type="ECO:0000259" key="2">
    <source>
        <dbReference type="Pfam" id="PF02272"/>
    </source>
</evidence>
<sequence>MKKRYYPQSQIIWETINDAHKILTNCHQSPDWDSVGSALALKHVLEGQGKEVTVLSPGPIPEPEIYMDGASDISQTDFGNFPFSDYDLLVWLDIGDPQRLTGSKTIPAPILKTVVFDHHPNHLSAQIKLVDPDEVATAVILYKFFSDIGLKIDACTATNLYAGVTGDTLFFKTPSIKPEIFEIIAQIIKAGADTNKITGLMFNNHSLNLVNILGTVLEKTQVDKIGNFAWSAVDFQTYKRFGAPSELASIAIDSFVNSIKGIEFSLVILEYEKNKINVSFRSSSEINVGELAHQLGGGGHHKAAAARLEGNYQETVDKIVSTARTFNKRSI</sequence>
<feature type="domain" description="DHHA1" evidence="2">
    <location>
        <begin position="241"/>
        <end position="326"/>
    </location>
</feature>
<dbReference type="Proteomes" id="UP000034107">
    <property type="component" value="Unassembled WGS sequence"/>
</dbReference>
<dbReference type="Pfam" id="PF02272">
    <property type="entry name" value="DHHA1"/>
    <property type="match status" value="1"/>
</dbReference>
<dbReference type="AlphaFoldDB" id="A0A0G1NJD2"/>
<dbReference type="Gene3D" id="3.90.1640.10">
    <property type="entry name" value="inorganic pyrophosphatase (n-terminal core)"/>
    <property type="match status" value="1"/>
</dbReference>
<dbReference type="SUPFAM" id="SSF64182">
    <property type="entry name" value="DHH phosphoesterases"/>
    <property type="match status" value="1"/>
</dbReference>
<dbReference type="InterPro" id="IPR038763">
    <property type="entry name" value="DHH_sf"/>
</dbReference>
<organism evidence="3 4">
    <name type="scientific">Candidatus Nomurabacteria bacterium GW2011_GWA1_46_11</name>
    <dbReference type="NCBI Taxonomy" id="1618732"/>
    <lineage>
        <taxon>Bacteria</taxon>
        <taxon>Candidatus Nomuraibacteriota</taxon>
    </lineage>
</organism>
<gene>
    <name evidence="3" type="ORF">UX31_C0040G0003</name>
</gene>
<dbReference type="InterPro" id="IPR003156">
    <property type="entry name" value="DHHA1_dom"/>
</dbReference>
<name>A0A0G1NJD2_9BACT</name>
<proteinExistence type="predicted"/>
<feature type="domain" description="DDH" evidence="1">
    <location>
        <begin position="21"/>
        <end position="163"/>
    </location>
</feature>
<dbReference type="Gene3D" id="3.10.310.30">
    <property type="match status" value="1"/>
</dbReference>
<evidence type="ECO:0000259" key="1">
    <source>
        <dbReference type="Pfam" id="PF01368"/>
    </source>
</evidence>
<dbReference type="EMBL" id="LCLS01000040">
    <property type="protein sequence ID" value="KKU20462.1"/>
    <property type="molecule type" value="Genomic_DNA"/>
</dbReference>
<protein>
    <submittedName>
        <fullName evidence="3">Phosphoesterase, RecJ domain protein</fullName>
    </submittedName>
</protein>
<dbReference type="InterPro" id="IPR051319">
    <property type="entry name" value="Oligoribo/pAp-PDE_c-di-AMP_PDE"/>
</dbReference>
<evidence type="ECO:0000313" key="4">
    <source>
        <dbReference type="Proteomes" id="UP000034107"/>
    </source>
</evidence>
<dbReference type="GO" id="GO:0003676">
    <property type="term" value="F:nucleic acid binding"/>
    <property type="evidence" value="ECO:0007669"/>
    <property type="project" value="InterPro"/>
</dbReference>
<comment type="caution">
    <text evidence="3">The sequence shown here is derived from an EMBL/GenBank/DDBJ whole genome shotgun (WGS) entry which is preliminary data.</text>
</comment>
<accession>A0A0G1NJD2</accession>
<dbReference type="PANTHER" id="PTHR47618">
    <property type="entry name" value="BIFUNCTIONAL OLIGORIBONUCLEASE AND PAP PHOSPHATASE NRNA"/>
    <property type="match status" value="1"/>
</dbReference>